<evidence type="ECO:0000256" key="21">
    <source>
        <dbReference type="ARBA" id="ARBA00044985"/>
    </source>
</evidence>
<dbReference type="EMBL" id="CP000473">
    <property type="protein sequence ID" value="ABJ84079.1"/>
    <property type="molecule type" value="Genomic_DNA"/>
</dbReference>
<evidence type="ECO:0000256" key="10">
    <source>
        <dbReference type="ARBA" id="ARBA00044881"/>
    </source>
</evidence>
<gene>
    <name evidence="27" type="ordered locus">Acid_3100</name>
</gene>
<feature type="transmembrane region" description="Helical" evidence="25">
    <location>
        <begin position="57"/>
        <end position="79"/>
    </location>
</feature>
<comment type="catalytic activity">
    <reaction evidence="8">
        <text>L-lysyl-L-alanine(out) = L-lysyl-L-alanine(in)</text>
        <dbReference type="Rhea" id="RHEA:79399"/>
        <dbReference type="ChEBI" id="CHEBI:229954"/>
    </reaction>
</comment>
<dbReference type="InterPro" id="IPR036259">
    <property type="entry name" value="MFS_trans_sf"/>
</dbReference>
<evidence type="ECO:0000256" key="3">
    <source>
        <dbReference type="ARBA" id="ARBA00022448"/>
    </source>
</evidence>
<evidence type="ECO:0000256" key="4">
    <source>
        <dbReference type="ARBA" id="ARBA00022692"/>
    </source>
</evidence>
<comment type="catalytic activity">
    <reaction evidence="11">
        <text>L-alpha-aminoacyl-L-histidine(out) = L-alpha-aminoacyl-L-histidine(in)</text>
        <dbReference type="Rhea" id="RHEA:79375"/>
        <dbReference type="ChEBI" id="CHEBI:229967"/>
    </reaction>
</comment>
<comment type="catalytic activity">
    <reaction evidence="13">
        <text>L-alpha-aminoacyl-L-lysine(out) = L-alpha-aminoacyl-L-lysine(in)</text>
        <dbReference type="Rhea" id="RHEA:79383"/>
        <dbReference type="ChEBI" id="CHEBI:229966"/>
    </reaction>
</comment>
<dbReference type="PANTHER" id="PTHR23512">
    <property type="entry name" value="MAJOR FACILITATOR SUPERFAMILY DOMAIN-CONTAINING PROTEIN 1"/>
    <property type="match status" value="1"/>
</dbReference>
<keyword evidence="3" id="KW-0813">Transport</keyword>
<comment type="function">
    <text evidence="23">Lysosomal dipeptide uniporter that selectively exports lysine, arginine or histidine-containing dipeptides with a net positive charge from the lysosome lumen into the cytosol. Could play a role in a specific type of protein O-glycosylation indirectly regulating macrophages migration and tissue invasion. Also essential for liver homeostasis.</text>
</comment>
<comment type="catalytic activity">
    <reaction evidence="15">
        <text>L-arginyl-L-alpha-amino acid(out) = L-arginyl-L-alpha-amino acid(in)</text>
        <dbReference type="Rhea" id="RHEA:79371"/>
        <dbReference type="ChEBI" id="CHEBI:84315"/>
    </reaction>
</comment>
<evidence type="ECO:0000256" key="14">
    <source>
        <dbReference type="ARBA" id="ARBA00044898"/>
    </source>
</evidence>
<evidence type="ECO:0000256" key="1">
    <source>
        <dbReference type="ARBA" id="ARBA00004155"/>
    </source>
</evidence>
<dbReference type="InterPro" id="IPR020846">
    <property type="entry name" value="MFS_dom"/>
</dbReference>
<keyword evidence="4 25" id="KW-0812">Transmembrane</keyword>
<evidence type="ECO:0000313" key="27">
    <source>
        <dbReference type="EMBL" id="ABJ84079.1"/>
    </source>
</evidence>
<dbReference type="Gene3D" id="1.20.1250.20">
    <property type="entry name" value="MFS general substrate transporter like domains"/>
    <property type="match status" value="2"/>
</dbReference>
<reference evidence="27" key="1">
    <citation type="submission" date="2006-10" db="EMBL/GenBank/DDBJ databases">
        <title>Complete sequence of Solibacter usitatus Ellin6076.</title>
        <authorList>
            <consortium name="US DOE Joint Genome Institute"/>
            <person name="Copeland A."/>
            <person name="Lucas S."/>
            <person name="Lapidus A."/>
            <person name="Barry K."/>
            <person name="Detter J.C."/>
            <person name="Glavina del Rio T."/>
            <person name="Hammon N."/>
            <person name="Israni S."/>
            <person name="Dalin E."/>
            <person name="Tice H."/>
            <person name="Pitluck S."/>
            <person name="Thompson L.S."/>
            <person name="Brettin T."/>
            <person name="Bruce D."/>
            <person name="Han C."/>
            <person name="Tapia R."/>
            <person name="Gilna P."/>
            <person name="Schmutz J."/>
            <person name="Larimer F."/>
            <person name="Land M."/>
            <person name="Hauser L."/>
            <person name="Kyrpides N."/>
            <person name="Mikhailova N."/>
            <person name="Janssen P.H."/>
            <person name="Kuske C.R."/>
            <person name="Richardson P."/>
        </authorList>
    </citation>
    <scope>NUCLEOTIDE SEQUENCE</scope>
    <source>
        <strain evidence="27">Ellin6076</strain>
    </source>
</reference>
<comment type="catalytic activity">
    <reaction evidence="10">
        <text>L-alpha-aminoacyl-L-arginine(out) = L-alpha-aminoacyl-L-arginine(in)</text>
        <dbReference type="Rhea" id="RHEA:79367"/>
        <dbReference type="ChEBI" id="CHEBI:229968"/>
    </reaction>
</comment>
<dbReference type="CDD" id="cd06174">
    <property type="entry name" value="MFS"/>
    <property type="match status" value="1"/>
</dbReference>
<dbReference type="eggNOG" id="COG2271">
    <property type="taxonomic scope" value="Bacteria"/>
</dbReference>
<comment type="similarity">
    <text evidence="2">Belongs to the major facilitator superfamily.</text>
</comment>
<comment type="catalytic activity">
    <reaction evidence="19">
        <text>L-alanyl-L-lysine(out) = L-alanyl-L-lysine(in)</text>
        <dbReference type="Rhea" id="RHEA:79415"/>
        <dbReference type="ChEBI" id="CHEBI:192470"/>
    </reaction>
</comment>
<evidence type="ECO:0000256" key="15">
    <source>
        <dbReference type="ARBA" id="ARBA00044899"/>
    </source>
</evidence>
<comment type="catalytic activity">
    <reaction evidence="9">
        <text>L-histidyl-glycine(out) = L-histidyl-glycine(in)</text>
        <dbReference type="Rhea" id="RHEA:79395"/>
        <dbReference type="ChEBI" id="CHEBI:229957"/>
    </reaction>
</comment>
<dbReference type="SUPFAM" id="SSF103473">
    <property type="entry name" value="MFS general substrate transporter"/>
    <property type="match status" value="1"/>
</dbReference>
<dbReference type="GO" id="GO:0005765">
    <property type="term" value="C:lysosomal membrane"/>
    <property type="evidence" value="ECO:0007669"/>
    <property type="project" value="UniProtKB-SubCell"/>
</dbReference>
<evidence type="ECO:0000256" key="12">
    <source>
        <dbReference type="ARBA" id="ARBA00044891"/>
    </source>
</evidence>
<protein>
    <recommendedName>
        <fullName evidence="21">Lysosomal dipeptide transporter MFSD1</fullName>
    </recommendedName>
    <alternativeName>
        <fullName evidence="22">Major facilitator superfamily domain-containing protein 1</fullName>
    </alternativeName>
</protein>
<comment type="subcellular location">
    <subcellularLocation>
        <location evidence="1">Lysosome membrane</location>
        <topology evidence="1">Multi-pass membrane protein</topology>
    </subcellularLocation>
</comment>
<evidence type="ECO:0000256" key="2">
    <source>
        <dbReference type="ARBA" id="ARBA00008335"/>
    </source>
</evidence>
<comment type="subunit">
    <text evidence="24">Homodimer. Interacts with lysosomal protein GLMP (via lumenal domain); the interaction starts while both proteins are still in the endoplasmic reticulum and is required for stabilization of MFSD1 in lysosomes but has no direct effect on its targeting to lysosomes or transporter activity.</text>
</comment>
<comment type="catalytic activity">
    <reaction evidence="12">
        <text>L-lysyl-L-alpha-amino acid(out) = L-lysyl-L-alpha-amino acid(in)</text>
        <dbReference type="Rhea" id="RHEA:79387"/>
        <dbReference type="ChEBI" id="CHEBI:229965"/>
    </reaction>
</comment>
<dbReference type="InterPro" id="IPR052187">
    <property type="entry name" value="MFSD1"/>
</dbReference>
<evidence type="ECO:0000256" key="25">
    <source>
        <dbReference type="SAM" id="Phobius"/>
    </source>
</evidence>
<feature type="transmembrane region" description="Helical" evidence="25">
    <location>
        <begin position="329"/>
        <end position="350"/>
    </location>
</feature>
<comment type="catalytic activity">
    <reaction evidence="14">
        <text>L-aspartyl-L-lysine(out) = L-aspartyl-L-lysine(in)</text>
        <dbReference type="Rhea" id="RHEA:79411"/>
        <dbReference type="ChEBI" id="CHEBI:229953"/>
    </reaction>
</comment>
<comment type="catalytic activity">
    <reaction evidence="17">
        <text>L-arginyl-glycine(out) = L-arginyl-glycine(in)</text>
        <dbReference type="Rhea" id="RHEA:79391"/>
        <dbReference type="ChEBI" id="CHEBI:229955"/>
    </reaction>
</comment>
<accession>Q022M1</accession>
<keyword evidence="7" id="KW-0458">Lysosome</keyword>
<name>Q022M1_SOLUE</name>
<evidence type="ECO:0000256" key="19">
    <source>
        <dbReference type="ARBA" id="ARBA00044919"/>
    </source>
</evidence>
<dbReference type="STRING" id="234267.Acid_3100"/>
<comment type="catalytic activity">
    <reaction evidence="20">
        <text>L-lysyl-glycine(out) = L-lysyl-glycine(in)</text>
        <dbReference type="Rhea" id="RHEA:79407"/>
        <dbReference type="ChEBI" id="CHEBI:191202"/>
    </reaction>
</comment>
<dbReference type="HOGENOM" id="CLU_001265_62_1_0"/>
<sequence length="436" mass="46428">MTETTSQRLATPPPVLLSVVVWSIPAIFYVFAFFLRSSPAVMTAELMRSFGIGAKDLGSLSAFYFYAYVAMQIPTGMLIDSLGPRRLLIFCSISTALGTLLFAATNSFAVACAGRAIVGGSTAAAWLVILKLATHWFPSRRFAMISGLGLLIGNLGALTAQVPLRLLVENFNWRTVVTASAAVILLVAVLAWIFVRNDPAQRGYASYAPAQLQERKKTSLGQLGAGFRRIFTFRNTWLIFFAQGGLAGPIMTFTGLWGPPFLKARFAIPSTTAAAVCSVMIICWAGASPVFGALSDKVGRRKPLYAGGCLVSAAGWAAMFYVTWLPLSIFIGVAALTSVASGAVILGFAYGKESVPVQYLGTVSGAINIGNMIGPTLLQPGIGRILEQHWTGAMANGARVYGVEAFQAAFLLSVGWTLLSCVLSSLTRETECRQSA</sequence>
<dbReference type="AlphaFoldDB" id="Q022M1"/>
<evidence type="ECO:0000256" key="24">
    <source>
        <dbReference type="ARBA" id="ARBA00046376"/>
    </source>
</evidence>
<evidence type="ECO:0000256" key="11">
    <source>
        <dbReference type="ARBA" id="ARBA00044884"/>
    </source>
</evidence>
<dbReference type="InParanoid" id="Q022M1"/>
<evidence type="ECO:0000256" key="9">
    <source>
        <dbReference type="ARBA" id="ARBA00044878"/>
    </source>
</evidence>
<feature type="transmembrane region" description="Helical" evidence="25">
    <location>
        <begin position="142"/>
        <end position="164"/>
    </location>
</feature>
<feature type="transmembrane region" description="Helical" evidence="25">
    <location>
        <begin position="15"/>
        <end position="37"/>
    </location>
</feature>
<comment type="catalytic activity">
    <reaction evidence="16">
        <text>L-lysyl-L-lysine(out) = L-lysyl-L-lysine(in)</text>
        <dbReference type="Rhea" id="RHEA:79403"/>
        <dbReference type="ChEBI" id="CHEBI:229956"/>
    </reaction>
</comment>
<evidence type="ECO:0000256" key="23">
    <source>
        <dbReference type="ARBA" id="ARBA00045709"/>
    </source>
</evidence>
<organism evidence="27">
    <name type="scientific">Solibacter usitatus (strain Ellin6076)</name>
    <dbReference type="NCBI Taxonomy" id="234267"/>
    <lineage>
        <taxon>Bacteria</taxon>
        <taxon>Pseudomonadati</taxon>
        <taxon>Acidobacteriota</taxon>
        <taxon>Terriglobia</taxon>
        <taxon>Bryobacterales</taxon>
        <taxon>Solibacteraceae</taxon>
        <taxon>Candidatus Solibacter</taxon>
    </lineage>
</organism>
<feature type="transmembrane region" description="Helical" evidence="25">
    <location>
        <begin position="176"/>
        <end position="195"/>
    </location>
</feature>
<keyword evidence="5 25" id="KW-1133">Transmembrane helix</keyword>
<evidence type="ECO:0000256" key="18">
    <source>
        <dbReference type="ARBA" id="ARBA00044912"/>
    </source>
</evidence>
<dbReference type="Pfam" id="PF07690">
    <property type="entry name" value="MFS_1"/>
    <property type="match status" value="1"/>
</dbReference>
<evidence type="ECO:0000256" key="22">
    <source>
        <dbReference type="ARBA" id="ARBA00045018"/>
    </source>
</evidence>
<dbReference type="KEGG" id="sus:Acid_3100"/>
<feature type="transmembrane region" description="Helical" evidence="25">
    <location>
        <begin position="237"/>
        <end position="258"/>
    </location>
</feature>
<feature type="domain" description="Major facilitator superfamily (MFS) profile" evidence="26">
    <location>
        <begin position="18"/>
        <end position="432"/>
    </location>
</feature>
<dbReference type="GO" id="GO:0022857">
    <property type="term" value="F:transmembrane transporter activity"/>
    <property type="evidence" value="ECO:0007669"/>
    <property type="project" value="InterPro"/>
</dbReference>
<evidence type="ECO:0000256" key="5">
    <source>
        <dbReference type="ARBA" id="ARBA00022989"/>
    </source>
</evidence>
<dbReference type="OrthoDB" id="9773404at2"/>
<feature type="transmembrane region" description="Helical" evidence="25">
    <location>
        <begin position="304"/>
        <end position="323"/>
    </location>
</feature>
<feature type="transmembrane region" description="Helical" evidence="25">
    <location>
        <begin position="108"/>
        <end position="130"/>
    </location>
</feature>
<evidence type="ECO:0000256" key="17">
    <source>
        <dbReference type="ARBA" id="ARBA00044903"/>
    </source>
</evidence>
<keyword evidence="6 25" id="KW-0472">Membrane</keyword>
<evidence type="ECO:0000259" key="26">
    <source>
        <dbReference type="PROSITE" id="PS50850"/>
    </source>
</evidence>
<dbReference type="PANTHER" id="PTHR23512:SF3">
    <property type="entry name" value="MAJOR FACILITATOR SUPERFAMILY DOMAIN-CONTAINING PROTEIN 1"/>
    <property type="match status" value="1"/>
</dbReference>
<feature type="transmembrane region" description="Helical" evidence="25">
    <location>
        <begin position="86"/>
        <end position="102"/>
    </location>
</feature>
<dbReference type="InterPro" id="IPR011701">
    <property type="entry name" value="MFS"/>
</dbReference>
<evidence type="ECO:0000256" key="20">
    <source>
        <dbReference type="ARBA" id="ARBA00044924"/>
    </source>
</evidence>
<evidence type="ECO:0000256" key="8">
    <source>
        <dbReference type="ARBA" id="ARBA00044876"/>
    </source>
</evidence>
<evidence type="ECO:0000256" key="6">
    <source>
        <dbReference type="ARBA" id="ARBA00023136"/>
    </source>
</evidence>
<proteinExistence type="inferred from homology"/>
<evidence type="ECO:0000256" key="16">
    <source>
        <dbReference type="ARBA" id="ARBA00044900"/>
    </source>
</evidence>
<evidence type="ECO:0000256" key="13">
    <source>
        <dbReference type="ARBA" id="ARBA00044893"/>
    </source>
</evidence>
<comment type="catalytic activity">
    <reaction evidence="18">
        <text>L-histidyl-L-alpha-amino acid(out) = L-histidyl-L-alpha-amino acid(in)</text>
        <dbReference type="Rhea" id="RHEA:79379"/>
        <dbReference type="ChEBI" id="CHEBI:229964"/>
    </reaction>
</comment>
<evidence type="ECO:0000256" key="7">
    <source>
        <dbReference type="ARBA" id="ARBA00023228"/>
    </source>
</evidence>
<dbReference type="PROSITE" id="PS50850">
    <property type="entry name" value="MFS"/>
    <property type="match status" value="1"/>
</dbReference>
<feature type="transmembrane region" description="Helical" evidence="25">
    <location>
        <begin position="270"/>
        <end position="292"/>
    </location>
</feature>